<evidence type="ECO:0000256" key="5">
    <source>
        <dbReference type="ARBA" id="ARBA00023136"/>
    </source>
</evidence>
<dbReference type="Pfam" id="PF03788">
    <property type="entry name" value="LrgA"/>
    <property type="match status" value="1"/>
</dbReference>
<evidence type="ECO:0008006" key="9">
    <source>
        <dbReference type="Google" id="ProtNLM"/>
    </source>
</evidence>
<name>A0ABP3PME0_9PROT</name>
<feature type="transmembrane region" description="Helical" evidence="6">
    <location>
        <begin position="29"/>
        <end position="46"/>
    </location>
</feature>
<protein>
    <recommendedName>
        <fullName evidence="9">CidA/LrgA family protein</fullName>
    </recommendedName>
</protein>
<accession>A0ABP3PME0</accession>
<comment type="subcellular location">
    <subcellularLocation>
        <location evidence="1">Cell membrane</location>
        <topology evidence="1">Multi-pass membrane protein</topology>
    </subcellularLocation>
</comment>
<evidence type="ECO:0000313" key="8">
    <source>
        <dbReference type="Proteomes" id="UP001501588"/>
    </source>
</evidence>
<keyword evidence="3 6" id="KW-0812">Transmembrane</keyword>
<sequence length="119" mass="12491">MLRAFVVIVCFQFAGEALSRLAGLPVPGPVVGLALLVLAALAWPALQREVEEVADTLLRHLSLLFVPAGVGVLQYLDLMRSEWLPLLAVVVVSTALTLAVSALAFTAVSRRGRGGDTGA</sequence>
<feature type="transmembrane region" description="Helical" evidence="6">
    <location>
        <begin position="83"/>
        <end position="105"/>
    </location>
</feature>
<evidence type="ECO:0000256" key="3">
    <source>
        <dbReference type="ARBA" id="ARBA00022692"/>
    </source>
</evidence>
<dbReference type="EMBL" id="BAAAFZ010000004">
    <property type="protein sequence ID" value="GAA0567611.1"/>
    <property type="molecule type" value="Genomic_DNA"/>
</dbReference>
<organism evidence="7 8">
    <name type="scientific">Craurococcus roseus</name>
    <dbReference type="NCBI Taxonomy" id="77585"/>
    <lineage>
        <taxon>Bacteria</taxon>
        <taxon>Pseudomonadati</taxon>
        <taxon>Pseudomonadota</taxon>
        <taxon>Alphaproteobacteria</taxon>
        <taxon>Acetobacterales</taxon>
        <taxon>Acetobacteraceae</taxon>
        <taxon>Craurococcus</taxon>
    </lineage>
</organism>
<keyword evidence="2" id="KW-1003">Cell membrane</keyword>
<gene>
    <name evidence="7" type="ORF">GCM10009416_02040</name>
</gene>
<evidence type="ECO:0000256" key="2">
    <source>
        <dbReference type="ARBA" id="ARBA00022475"/>
    </source>
</evidence>
<dbReference type="RefSeq" id="WP_343893269.1">
    <property type="nucleotide sequence ID" value="NZ_BAAAFZ010000004.1"/>
</dbReference>
<keyword evidence="8" id="KW-1185">Reference proteome</keyword>
<evidence type="ECO:0000256" key="4">
    <source>
        <dbReference type="ARBA" id="ARBA00022989"/>
    </source>
</evidence>
<keyword evidence="5 6" id="KW-0472">Membrane</keyword>
<evidence type="ECO:0000313" key="7">
    <source>
        <dbReference type="EMBL" id="GAA0567611.1"/>
    </source>
</evidence>
<dbReference type="PANTHER" id="PTHR33931:SF2">
    <property type="entry name" value="HOLIN-LIKE PROTEIN CIDA"/>
    <property type="match status" value="1"/>
</dbReference>
<dbReference type="InterPro" id="IPR005538">
    <property type="entry name" value="LrgA/CidA"/>
</dbReference>
<proteinExistence type="predicted"/>
<comment type="caution">
    <text evidence="7">The sequence shown here is derived from an EMBL/GenBank/DDBJ whole genome shotgun (WGS) entry which is preliminary data.</text>
</comment>
<evidence type="ECO:0000256" key="6">
    <source>
        <dbReference type="SAM" id="Phobius"/>
    </source>
</evidence>
<reference evidence="8" key="1">
    <citation type="journal article" date="2019" name="Int. J. Syst. Evol. Microbiol.">
        <title>The Global Catalogue of Microorganisms (GCM) 10K type strain sequencing project: providing services to taxonomists for standard genome sequencing and annotation.</title>
        <authorList>
            <consortium name="The Broad Institute Genomics Platform"/>
            <consortium name="The Broad Institute Genome Sequencing Center for Infectious Disease"/>
            <person name="Wu L."/>
            <person name="Ma J."/>
        </authorList>
    </citation>
    <scope>NUCLEOTIDE SEQUENCE [LARGE SCALE GENOMIC DNA]</scope>
    <source>
        <strain evidence="8">JCM 9933</strain>
    </source>
</reference>
<evidence type="ECO:0000256" key="1">
    <source>
        <dbReference type="ARBA" id="ARBA00004651"/>
    </source>
</evidence>
<keyword evidence="4 6" id="KW-1133">Transmembrane helix</keyword>
<dbReference type="PANTHER" id="PTHR33931">
    <property type="entry name" value="HOLIN-LIKE PROTEIN CIDA-RELATED"/>
    <property type="match status" value="1"/>
</dbReference>
<dbReference type="Proteomes" id="UP001501588">
    <property type="component" value="Unassembled WGS sequence"/>
</dbReference>